<dbReference type="SUPFAM" id="SSF100950">
    <property type="entry name" value="NagB/RpiA/CoA transferase-like"/>
    <property type="match status" value="1"/>
</dbReference>
<dbReference type="OrthoDB" id="9813111at2"/>
<gene>
    <name evidence="2" type="ordered locus">Dsui_2117</name>
</gene>
<evidence type="ECO:0000256" key="1">
    <source>
        <dbReference type="SAM" id="MobiDB-lite"/>
    </source>
</evidence>
<feature type="region of interest" description="Disordered" evidence="1">
    <location>
        <begin position="1"/>
        <end position="20"/>
    </location>
</feature>
<dbReference type="AlphaFoldDB" id="G8QJ69"/>
<dbReference type="KEGG" id="dsu:Dsui_2117"/>
<evidence type="ECO:0000313" key="2">
    <source>
        <dbReference type="EMBL" id="AEV26487.1"/>
    </source>
</evidence>
<dbReference type="EMBL" id="CP003153">
    <property type="protein sequence ID" value="AEV26487.1"/>
    <property type="molecule type" value="Genomic_DNA"/>
</dbReference>
<dbReference type="PANTHER" id="PTHR43293">
    <property type="entry name" value="ACETATE COA-TRANSFERASE YDIF"/>
    <property type="match status" value="1"/>
</dbReference>
<reference evidence="2 3" key="1">
    <citation type="journal article" date="2012" name="J. Bacteriol.">
        <title>Complete genome sequence of the anaerobic perchlorate-reducing bacterium Azospira suillum strain PS.</title>
        <authorList>
            <person name="Byrne-Bailey K.G."/>
            <person name="Coates J.D."/>
        </authorList>
    </citation>
    <scope>NUCLEOTIDE SEQUENCE [LARGE SCALE GENOMIC DNA]</scope>
    <source>
        <strain evidence="3">ATCC BAA-33 / DSM 13638 / PS</strain>
    </source>
</reference>
<dbReference type="GO" id="GO:0008410">
    <property type="term" value="F:CoA-transferase activity"/>
    <property type="evidence" value="ECO:0007669"/>
    <property type="project" value="InterPro"/>
</dbReference>
<accession>G8QJ69</accession>
<keyword evidence="2" id="KW-0808">Transferase</keyword>
<sequence length="288" mass="30725">MSTATATRTDSAPEAAERKGPLRYSRQEMMAIAAGREIKDGELAIFGVGLSLLAGYFAQEHHGPNIRSMTEGGIYGATPIGGLPWGIECNRLSANATSFTGGLDALGFLVASGRVDVGLIGAAQVDKFGNVNTTGIWSKSGDRSQGLGDTYTPPKTRLTGAGGANDIASGAKRTVIMVTHEAKRFVDKVDYISSPGYLEGGDARARYGFVGGGPSAIVTTLGILRPHPETKEFWLDAYYPFSSVDEVRAQTGWDLKVFRHARMIAPPTVAEVEALRRVDVTGMLRREK</sequence>
<proteinExistence type="predicted"/>
<feature type="compositionally biased region" description="Polar residues" evidence="1">
    <location>
        <begin position="1"/>
        <end position="10"/>
    </location>
</feature>
<dbReference type="RefSeq" id="WP_014237181.1">
    <property type="nucleotide sequence ID" value="NC_016616.1"/>
</dbReference>
<dbReference type="HOGENOM" id="CLU_069088_0_0_4"/>
<dbReference type="InterPro" id="IPR004165">
    <property type="entry name" value="CoA_trans_fam_I"/>
</dbReference>
<dbReference type="Gene3D" id="3.40.1080.10">
    <property type="entry name" value="Glutaconate Coenzyme A-transferase"/>
    <property type="match status" value="1"/>
</dbReference>
<protein>
    <submittedName>
        <fullName evidence="2">Acyl CoA:acetate/3-ketoacid CoA transferase, beta subunit</fullName>
    </submittedName>
</protein>
<name>G8QJ69_AZOOP</name>
<dbReference type="Pfam" id="PF01144">
    <property type="entry name" value="CoA_trans"/>
    <property type="match status" value="1"/>
</dbReference>
<organism evidence="2 3">
    <name type="scientific">Azospira oryzae (strain ATCC BAA-33 / DSM 13638 / PS)</name>
    <name type="common">Dechlorosoma suillum</name>
    <dbReference type="NCBI Taxonomy" id="640081"/>
    <lineage>
        <taxon>Bacteria</taxon>
        <taxon>Pseudomonadati</taxon>
        <taxon>Pseudomonadota</taxon>
        <taxon>Betaproteobacteria</taxon>
        <taxon>Rhodocyclales</taxon>
        <taxon>Rhodocyclaceae</taxon>
        <taxon>Azospira</taxon>
    </lineage>
</organism>
<dbReference type="InterPro" id="IPR037171">
    <property type="entry name" value="NagB/RpiA_transferase-like"/>
</dbReference>
<dbReference type="PANTHER" id="PTHR43293:SF3">
    <property type="entry name" value="CHOLESTEROL RING-CLEAVING HYDROLASE IPDB SUBUNIT"/>
    <property type="match status" value="1"/>
</dbReference>
<dbReference type="SMART" id="SM00882">
    <property type="entry name" value="CoA_trans"/>
    <property type="match status" value="1"/>
</dbReference>
<dbReference type="eggNOG" id="COG2057">
    <property type="taxonomic scope" value="Bacteria"/>
</dbReference>
<dbReference type="STRING" id="640081.Dsui_2117"/>
<dbReference type="Proteomes" id="UP000005633">
    <property type="component" value="Chromosome"/>
</dbReference>
<evidence type="ECO:0000313" key="3">
    <source>
        <dbReference type="Proteomes" id="UP000005633"/>
    </source>
</evidence>